<dbReference type="Proteomes" id="UP000789396">
    <property type="component" value="Unassembled WGS sequence"/>
</dbReference>
<dbReference type="OrthoDB" id="428577at2759"/>
<gene>
    <name evidence="2" type="ORF">RFULGI_LOCUS10957</name>
</gene>
<evidence type="ECO:0000313" key="2">
    <source>
        <dbReference type="EMBL" id="CAG8712895.1"/>
    </source>
</evidence>
<dbReference type="EMBL" id="CAJVPZ010022746">
    <property type="protein sequence ID" value="CAG8712895.1"/>
    <property type="molecule type" value="Genomic_DNA"/>
</dbReference>
<dbReference type="AlphaFoldDB" id="A0A9N9HZ36"/>
<proteinExistence type="predicted"/>
<organism evidence="2 3">
    <name type="scientific">Racocetra fulgida</name>
    <dbReference type="NCBI Taxonomy" id="60492"/>
    <lineage>
        <taxon>Eukaryota</taxon>
        <taxon>Fungi</taxon>
        <taxon>Fungi incertae sedis</taxon>
        <taxon>Mucoromycota</taxon>
        <taxon>Glomeromycotina</taxon>
        <taxon>Glomeromycetes</taxon>
        <taxon>Diversisporales</taxon>
        <taxon>Gigasporaceae</taxon>
        <taxon>Racocetra</taxon>
    </lineage>
</organism>
<accession>A0A9N9HZ36</accession>
<reference evidence="2" key="1">
    <citation type="submission" date="2021-06" db="EMBL/GenBank/DDBJ databases">
        <authorList>
            <person name="Kallberg Y."/>
            <person name="Tangrot J."/>
            <person name="Rosling A."/>
        </authorList>
    </citation>
    <scope>NUCLEOTIDE SEQUENCE</scope>
    <source>
        <strain evidence="2">IN212</strain>
    </source>
</reference>
<feature type="non-terminal residue" evidence="2">
    <location>
        <position position="1"/>
    </location>
</feature>
<sequence>HVLFVKAENGSKTNEYYAYQNRTEYAQVLLTVAQWVLRRQLYVLIHEMGFEPQIEVRFLHSSSIMVHVPPLKDLDAMDINPDVSEASSSVPQEYDDNLEFLINIPQDSDSGGKSDGHQKSSGNEFSDLNSSAKKMTYNALPCRLSNMSLKFDFIAFYKKFYGITFPEINAPPILYRFIRDFMLPDEFFLYFPNFEDWIKKLSERQEKLFSKEIPLDLSDLKEWIDSNPDKYIKHCSDTLVGRKRWPQKPKDTQNSAHINREKRIEEMEQVSKPFRELSETVVPVIEEQVRKEKLKNFLDTTENQLGSTSRALTVQEFYKMQRKKELDKNIIKNFENSVNDFIEPIEKEIQDLNFCVEVPDKQTASESCLFSEDPLSNLRNRYSTFLYKNIENNNSDQPNLTFGEKYTAYQIFQNRSDFHEDYERILVFASKMVNATMHDVQQAVMKVE</sequence>
<comment type="caution">
    <text evidence="2">The sequence shown here is derived from an EMBL/GenBank/DDBJ whole genome shotgun (WGS) entry which is preliminary data.</text>
</comment>
<name>A0A9N9HZ36_9GLOM</name>
<keyword evidence="3" id="KW-1185">Reference proteome</keyword>
<evidence type="ECO:0000256" key="1">
    <source>
        <dbReference type="SAM" id="MobiDB-lite"/>
    </source>
</evidence>
<feature type="non-terminal residue" evidence="2">
    <location>
        <position position="448"/>
    </location>
</feature>
<protein>
    <submittedName>
        <fullName evidence="2">18307_t:CDS:1</fullName>
    </submittedName>
</protein>
<feature type="region of interest" description="Disordered" evidence="1">
    <location>
        <begin position="108"/>
        <end position="127"/>
    </location>
</feature>
<evidence type="ECO:0000313" key="3">
    <source>
        <dbReference type="Proteomes" id="UP000789396"/>
    </source>
</evidence>